<evidence type="ECO:0000256" key="1">
    <source>
        <dbReference type="ARBA" id="ARBA00006464"/>
    </source>
</evidence>
<reference evidence="4 5" key="1">
    <citation type="submission" date="2019-12" db="EMBL/GenBank/DDBJ databases">
        <title>Whole-genome sequencing of Allorhizobium vitis.</title>
        <authorList>
            <person name="Gan H.M."/>
            <person name="Szegedi E."/>
            <person name="Burr T."/>
            <person name="Savka M.A."/>
        </authorList>
    </citation>
    <scope>NUCLEOTIDE SEQUENCE [LARGE SCALE GENOMIC DNA]</scope>
    <source>
        <strain evidence="4 5">CG415</strain>
    </source>
</reference>
<dbReference type="AlphaFoldDB" id="A0A6I4G659"/>
<protein>
    <submittedName>
        <fullName evidence="4">Sugar transferase</fullName>
    </submittedName>
</protein>
<evidence type="ECO:0000313" key="5">
    <source>
        <dbReference type="Proteomes" id="UP000440716"/>
    </source>
</evidence>
<dbReference type="GO" id="GO:0016780">
    <property type="term" value="F:phosphotransferase activity, for other substituted phosphate groups"/>
    <property type="evidence" value="ECO:0007669"/>
    <property type="project" value="TreeGrafter"/>
</dbReference>
<keyword evidence="4" id="KW-0808">Transferase</keyword>
<evidence type="ECO:0000256" key="2">
    <source>
        <dbReference type="ARBA" id="ARBA00023169"/>
    </source>
</evidence>
<dbReference type="EMBL" id="WPHU01000003">
    <property type="protein sequence ID" value="MVA56348.1"/>
    <property type="molecule type" value="Genomic_DNA"/>
</dbReference>
<dbReference type="GO" id="GO:0000271">
    <property type="term" value="P:polysaccharide biosynthetic process"/>
    <property type="evidence" value="ECO:0007669"/>
    <property type="project" value="UniProtKB-KW"/>
</dbReference>
<organism evidence="4 5">
    <name type="scientific">Agrobacterium vitis</name>
    <name type="common">Rhizobium vitis</name>
    <dbReference type="NCBI Taxonomy" id="373"/>
    <lineage>
        <taxon>Bacteria</taxon>
        <taxon>Pseudomonadati</taxon>
        <taxon>Pseudomonadota</taxon>
        <taxon>Alphaproteobacteria</taxon>
        <taxon>Hyphomicrobiales</taxon>
        <taxon>Rhizobiaceae</taxon>
        <taxon>Rhizobium/Agrobacterium group</taxon>
        <taxon>Agrobacterium</taxon>
    </lineage>
</organism>
<accession>A0A6I4G659</accession>
<evidence type="ECO:0000259" key="3">
    <source>
        <dbReference type="Pfam" id="PF02397"/>
    </source>
</evidence>
<comment type="caution">
    <text evidence="4">The sequence shown here is derived from an EMBL/GenBank/DDBJ whole genome shotgun (WGS) entry which is preliminary data.</text>
</comment>
<name>A0A6I4G659_AGRVI</name>
<feature type="domain" description="Bacterial sugar transferase" evidence="3">
    <location>
        <begin position="32"/>
        <end position="218"/>
    </location>
</feature>
<keyword evidence="2" id="KW-0270">Exopolysaccharide synthesis</keyword>
<dbReference type="PANTHER" id="PTHR30576">
    <property type="entry name" value="COLANIC BIOSYNTHESIS UDP-GLUCOSE LIPID CARRIER TRANSFERASE"/>
    <property type="match status" value="1"/>
</dbReference>
<dbReference type="PANTHER" id="PTHR30576:SF0">
    <property type="entry name" value="UNDECAPRENYL-PHOSPHATE N-ACETYLGALACTOSAMINYL 1-PHOSPHATE TRANSFERASE-RELATED"/>
    <property type="match status" value="1"/>
</dbReference>
<comment type="similarity">
    <text evidence="1">Belongs to the bacterial sugar transferase family.</text>
</comment>
<sequence length="226" mass="25202">MGVPHAQQGLQARRINRRRTGISRNRIHLIAKRSLDILIAISALMILLPFLLSVAALIKLTSPGPVLFRQIRWGRDQQKIRIYKFRTMYAAECDDSGVRQTTENDPRITVVGAVLRRTNIDELPQLLNVLKGDMSLVGPRCHAIGMLAAGMPYEDLVADYHHRHQVKPGLTGLAQMRGLRGPTGSAAKARARIAADLFYVDNFSFWLDIKIILGTIHSELTCGKGF</sequence>
<proteinExistence type="inferred from homology"/>
<dbReference type="Pfam" id="PF02397">
    <property type="entry name" value="Bac_transf"/>
    <property type="match status" value="1"/>
</dbReference>
<dbReference type="RefSeq" id="WP_156542502.1">
    <property type="nucleotide sequence ID" value="NZ_WPHS01000008.1"/>
</dbReference>
<dbReference type="Proteomes" id="UP000440716">
    <property type="component" value="Unassembled WGS sequence"/>
</dbReference>
<evidence type="ECO:0000313" key="4">
    <source>
        <dbReference type="EMBL" id="MVA56348.1"/>
    </source>
</evidence>
<dbReference type="InterPro" id="IPR003362">
    <property type="entry name" value="Bact_transf"/>
</dbReference>
<gene>
    <name evidence="4" type="ORF">GOZ88_09510</name>
</gene>